<comment type="caution">
    <text evidence="2">The sequence shown here is derived from an EMBL/GenBank/DDBJ whole genome shotgun (WGS) entry which is preliminary data.</text>
</comment>
<dbReference type="Proteomes" id="UP000249645">
    <property type="component" value="Unassembled WGS sequence"/>
</dbReference>
<sequence length="221" mass="24366">MKNIIISTFTVLLTIIIVSCNHSSNKKNGQYGSDSVFFSTLQASSLSKEDSTAIDTVFKDSLGLKDASKTIKTSVGFSINPILIGYLSLKNNLVKDDGRAAADAAEQLLKVFTKVNIHVLSTEDNKKYIDIADGAKENVEHIGTNGGNIEHQREHFALLSEDLKDLINLFGTSKTIYQDRCPMFNDANGAIWFSETKEIKNPYYGSRMISCGKMQQIIASK</sequence>
<dbReference type="AlphaFoldDB" id="A0A2W5F4U3"/>
<name>A0A2W5F4U3_9SPHI</name>
<evidence type="ECO:0000259" key="1">
    <source>
        <dbReference type="Pfam" id="PF11827"/>
    </source>
</evidence>
<feature type="domain" description="DUF3347" evidence="1">
    <location>
        <begin position="82"/>
        <end position="174"/>
    </location>
</feature>
<reference evidence="2 3" key="1">
    <citation type="submission" date="2017-11" db="EMBL/GenBank/DDBJ databases">
        <title>Infants hospitalized years apart are colonized by the same room-sourced microbial strains.</title>
        <authorList>
            <person name="Brooks B."/>
            <person name="Olm M.R."/>
            <person name="Firek B.A."/>
            <person name="Baker R."/>
            <person name="Thomas B.C."/>
            <person name="Morowitz M.J."/>
            <person name="Banfield J.F."/>
        </authorList>
    </citation>
    <scope>NUCLEOTIDE SEQUENCE [LARGE SCALE GENOMIC DNA]</scope>
    <source>
        <strain evidence="2">S2_009_000_R2_76</strain>
    </source>
</reference>
<dbReference type="EMBL" id="QFOI01000157">
    <property type="protein sequence ID" value="PZP48620.1"/>
    <property type="molecule type" value="Genomic_DNA"/>
</dbReference>
<dbReference type="PROSITE" id="PS51257">
    <property type="entry name" value="PROKAR_LIPOPROTEIN"/>
    <property type="match status" value="1"/>
</dbReference>
<accession>A0A2W5F4U3</accession>
<proteinExistence type="predicted"/>
<organism evidence="2 3">
    <name type="scientific">Pseudopedobacter saltans</name>
    <dbReference type="NCBI Taxonomy" id="151895"/>
    <lineage>
        <taxon>Bacteria</taxon>
        <taxon>Pseudomonadati</taxon>
        <taxon>Bacteroidota</taxon>
        <taxon>Sphingobacteriia</taxon>
        <taxon>Sphingobacteriales</taxon>
        <taxon>Sphingobacteriaceae</taxon>
        <taxon>Pseudopedobacter</taxon>
    </lineage>
</organism>
<evidence type="ECO:0000313" key="3">
    <source>
        <dbReference type="Proteomes" id="UP000249645"/>
    </source>
</evidence>
<evidence type="ECO:0000313" key="2">
    <source>
        <dbReference type="EMBL" id="PZP48620.1"/>
    </source>
</evidence>
<gene>
    <name evidence="2" type="ORF">DI598_09825</name>
</gene>
<dbReference type="Pfam" id="PF11827">
    <property type="entry name" value="DUF3347"/>
    <property type="match status" value="1"/>
</dbReference>
<dbReference type="InterPro" id="IPR021782">
    <property type="entry name" value="DUF3347"/>
</dbReference>
<protein>
    <recommendedName>
        <fullName evidence="1">DUF3347 domain-containing protein</fullName>
    </recommendedName>
</protein>